<dbReference type="OMA" id="YERIVWR"/>
<accession>M3K345</accession>
<dbReference type="AlphaFoldDB" id="M3K345"/>
<comment type="caution">
    <text evidence="1">The sequence shown here is derived from an EMBL/GenBank/DDBJ whole genome shotgun (WGS) entry which is preliminary data.</text>
</comment>
<organism evidence="1 2">
    <name type="scientific">Candida maltosa (strain Xu316)</name>
    <name type="common">Yeast</name>
    <dbReference type="NCBI Taxonomy" id="1245528"/>
    <lineage>
        <taxon>Eukaryota</taxon>
        <taxon>Fungi</taxon>
        <taxon>Dikarya</taxon>
        <taxon>Ascomycota</taxon>
        <taxon>Saccharomycotina</taxon>
        <taxon>Pichiomycetes</taxon>
        <taxon>Debaryomycetaceae</taxon>
        <taxon>Candida/Lodderomyces clade</taxon>
        <taxon>Candida</taxon>
    </lineage>
</organism>
<proteinExistence type="predicted"/>
<name>M3K345_CANMX</name>
<reference evidence="1 2" key="1">
    <citation type="submission" date="2013-02" db="EMBL/GenBank/DDBJ databases">
        <title>Genome sequence of Candida maltosa Xu316, a potential industrial strain for xylitol and ethanol production.</title>
        <authorList>
            <person name="Yu J."/>
            <person name="Wang Q."/>
            <person name="Geng X."/>
            <person name="Bao W."/>
            <person name="He P."/>
            <person name="Cai J."/>
        </authorList>
    </citation>
    <scope>NUCLEOTIDE SEQUENCE [LARGE SCALE GENOMIC DNA]</scope>
    <source>
        <strain evidence="2">Xu316</strain>
    </source>
</reference>
<dbReference type="HOGENOM" id="CLU_715708_0_0_1"/>
<keyword evidence="2" id="KW-1185">Reference proteome</keyword>
<dbReference type="eggNOG" id="ENOG502RPUT">
    <property type="taxonomic scope" value="Eukaryota"/>
</dbReference>
<dbReference type="OrthoDB" id="4005225at2759"/>
<dbReference type="EMBL" id="AOGT01000518">
    <property type="protein sequence ID" value="EMG49695.1"/>
    <property type="molecule type" value="Genomic_DNA"/>
</dbReference>
<gene>
    <name evidence="1" type="ORF">G210_5474</name>
</gene>
<evidence type="ECO:0000313" key="1">
    <source>
        <dbReference type="EMBL" id="EMG49695.1"/>
    </source>
</evidence>
<sequence length="390" mass="45122">MLPIKPSKTSVSVSTLKFVSRFLWKKNQPSTKTQPANLALADALNLLVKTTNKESSTYKPSLYDSLTKGSVEEQLTSIPVKIPESQPHVSDQFINNILYGIKSSHVQGGINYSQLYQMNADELHSFISNISSEETLLELLSTFSNHKRLTVEVLTQIILNKHFVNLDRSPIDLNNLEEVAGFTSLEVTKIDIILLKKHHDLKHPLNVVRNLKQNFESKYLELIKHGKLSPFYERIVWRFVLDYLKQYKEAHYIEQLNNINSSFLIWQATTKNSHEVAQDVLNFHTDLNELQRIFLKIASSPMVNVSTMKKMSIKYKISKLATDTTKSRKSCYALINELENYLINYLDSNHEVKEMLQELALYRVKYIQDIYTHEDKEFDVLLNEVVLNRV</sequence>
<dbReference type="Proteomes" id="UP000011777">
    <property type="component" value="Unassembled WGS sequence"/>
</dbReference>
<evidence type="ECO:0000313" key="2">
    <source>
        <dbReference type="Proteomes" id="UP000011777"/>
    </source>
</evidence>
<protein>
    <submittedName>
        <fullName evidence="1">Uncharacterized protein</fullName>
    </submittedName>
</protein>